<keyword evidence="3" id="KW-1185">Reference proteome</keyword>
<dbReference type="PANTHER" id="PTHR36159">
    <property type="entry name" value="PROTEIN CBG23766"/>
    <property type="match status" value="1"/>
</dbReference>
<evidence type="ECO:0000313" key="3">
    <source>
        <dbReference type="Proteomes" id="UP001162162"/>
    </source>
</evidence>
<evidence type="ECO:0000256" key="1">
    <source>
        <dbReference type="SAM" id="SignalP"/>
    </source>
</evidence>
<protein>
    <submittedName>
        <fullName evidence="2">Uncharacterized protein</fullName>
    </submittedName>
</protein>
<keyword evidence="1" id="KW-0732">Signal</keyword>
<sequence length="588" mass="67001">MPRVLPLPKTGGILPLLPIFAGLSALGTLADGSAAVAKTVLDAKANGKRLEETQKHNRKMEWNLAFLMLLLIALGKQGSGLPKTIQERIWIVSEKKLPLKLPRRALFDIDLMKYAKLLKIKHFRGVFMRDSLRSIHPPRRLECAIINLDSTEGPGTHWVAYKKHGDNVLYFDSFGALKPPIELIFTISLGRGSTLSIDFYNPIELNSQYEYALALIGFHTYNSIPNIEEGKNNKLYYWDLNNKKKEVSIPTGSYEISDIEAYLRKQIIPADVNETEYNDYFSLKPNNNTLKCELKSKYKISFTPTNSLGTLLGFSAVELKPKILHYSDLPVQIVKVVTVHIDCNITTGAFYNHKPSHTIFEFSPTVNPGYAINIEPKNPIFLPDTMLEELQIFQDPHFDDSIIREEIRTYHPFVKSFANNDEIEIVIYQQDALLLMHDAAILIEGTLDKTANSTGTVEFTNNCGAYLFDSISYELNGKEIDKVRDPGTGFNLPEFYPKEIAIMSAKHTAHYLLKPPFPYNTLTVELKKHVKYLEQSHHNLKYSDGYIDYNMLDTILQNDLLNADIVYVKGHQKEEFLKKSLLSLRRRR</sequence>
<dbReference type="AlphaFoldDB" id="A0AAV8XLC4"/>
<name>A0AAV8XLC4_9CUCU</name>
<reference evidence="2" key="1">
    <citation type="journal article" date="2023" name="Insect Mol. Biol.">
        <title>Genome sequencing provides insights into the evolution of gene families encoding plant cell wall-degrading enzymes in longhorned beetles.</title>
        <authorList>
            <person name="Shin N.R."/>
            <person name="Okamura Y."/>
            <person name="Kirsch R."/>
            <person name="Pauchet Y."/>
        </authorList>
    </citation>
    <scope>NUCLEOTIDE SEQUENCE</scope>
    <source>
        <strain evidence="2">AMC_N1</strain>
    </source>
</reference>
<dbReference type="PANTHER" id="PTHR36159:SF1">
    <property type="entry name" value="RETROVIRUS-RELATED POL POLYPROTEIN FROM TRANSPOSON 412-LIKE PROTEIN"/>
    <property type="match status" value="1"/>
</dbReference>
<accession>A0AAV8XLC4</accession>
<feature type="signal peptide" evidence="1">
    <location>
        <begin position="1"/>
        <end position="30"/>
    </location>
</feature>
<comment type="caution">
    <text evidence="2">The sequence shown here is derived from an EMBL/GenBank/DDBJ whole genome shotgun (WGS) entry which is preliminary data.</text>
</comment>
<feature type="chain" id="PRO_5043395569" evidence="1">
    <location>
        <begin position="31"/>
        <end position="588"/>
    </location>
</feature>
<gene>
    <name evidence="2" type="ORF">NQ318_015227</name>
</gene>
<dbReference type="EMBL" id="JAPWTK010000498">
    <property type="protein sequence ID" value="KAJ8939269.1"/>
    <property type="molecule type" value="Genomic_DNA"/>
</dbReference>
<dbReference type="Proteomes" id="UP001162162">
    <property type="component" value="Unassembled WGS sequence"/>
</dbReference>
<evidence type="ECO:0000313" key="2">
    <source>
        <dbReference type="EMBL" id="KAJ8939269.1"/>
    </source>
</evidence>
<dbReference type="Gene3D" id="3.40.395.10">
    <property type="entry name" value="Adenoviral Proteinase, Chain A"/>
    <property type="match status" value="1"/>
</dbReference>
<organism evidence="2 3">
    <name type="scientific">Aromia moschata</name>
    <dbReference type="NCBI Taxonomy" id="1265417"/>
    <lineage>
        <taxon>Eukaryota</taxon>
        <taxon>Metazoa</taxon>
        <taxon>Ecdysozoa</taxon>
        <taxon>Arthropoda</taxon>
        <taxon>Hexapoda</taxon>
        <taxon>Insecta</taxon>
        <taxon>Pterygota</taxon>
        <taxon>Neoptera</taxon>
        <taxon>Endopterygota</taxon>
        <taxon>Coleoptera</taxon>
        <taxon>Polyphaga</taxon>
        <taxon>Cucujiformia</taxon>
        <taxon>Chrysomeloidea</taxon>
        <taxon>Cerambycidae</taxon>
        <taxon>Cerambycinae</taxon>
        <taxon>Callichromatini</taxon>
        <taxon>Aromia</taxon>
    </lineage>
</organism>
<proteinExistence type="predicted"/>